<keyword evidence="2" id="KW-0732">Signal</keyword>
<protein>
    <submittedName>
        <fullName evidence="4">Lytic transglycosylase catalytic</fullName>
    </submittedName>
</protein>
<evidence type="ECO:0000256" key="1">
    <source>
        <dbReference type="ARBA" id="ARBA00007734"/>
    </source>
</evidence>
<feature type="signal peptide" evidence="2">
    <location>
        <begin position="1"/>
        <end position="22"/>
    </location>
</feature>
<dbReference type="CAZy" id="GH23">
    <property type="family name" value="Glycoside Hydrolase Family 23"/>
</dbReference>
<accession>A8H657</accession>
<evidence type="ECO:0000259" key="3">
    <source>
        <dbReference type="Pfam" id="PF01464"/>
    </source>
</evidence>
<dbReference type="PROSITE" id="PS00922">
    <property type="entry name" value="TRANSGLYCOSYLASE"/>
    <property type="match status" value="1"/>
</dbReference>
<dbReference type="PANTHER" id="PTHR37423:SF2">
    <property type="entry name" value="MEMBRANE-BOUND LYTIC MUREIN TRANSGLYCOSYLASE C"/>
    <property type="match status" value="1"/>
</dbReference>
<dbReference type="HOGENOM" id="CLU_044583_0_0_6"/>
<name>A8H657_SHEPA</name>
<organism evidence="4 5">
    <name type="scientific">Shewanella pealeana (strain ATCC 700345 / ANG-SQ1)</name>
    <dbReference type="NCBI Taxonomy" id="398579"/>
    <lineage>
        <taxon>Bacteria</taxon>
        <taxon>Pseudomonadati</taxon>
        <taxon>Pseudomonadota</taxon>
        <taxon>Gammaproteobacteria</taxon>
        <taxon>Alteromonadales</taxon>
        <taxon>Shewanellaceae</taxon>
        <taxon>Shewanella</taxon>
    </lineage>
</organism>
<dbReference type="Pfam" id="PF01464">
    <property type="entry name" value="SLT"/>
    <property type="match status" value="1"/>
</dbReference>
<dbReference type="RefSeq" id="WP_012155950.1">
    <property type="nucleotide sequence ID" value="NC_009901.1"/>
</dbReference>
<dbReference type="eggNOG" id="COG0741">
    <property type="taxonomic scope" value="Bacteria"/>
</dbReference>
<feature type="domain" description="Transglycosylase SLT" evidence="3">
    <location>
        <begin position="353"/>
        <end position="478"/>
    </location>
</feature>
<dbReference type="EMBL" id="CP000851">
    <property type="protein sequence ID" value="ABV88044.1"/>
    <property type="molecule type" value="Genomic_DNA"/>
</dbReference>
<evidence type="ECO:0000256" key="2">
    <source>
        <dbReference type="SAM" id="SignalP"/>
    </source>
</evidence>
<evidence type="ECO:0000313" key="5">
    <source>
        <dbReference type="Proteomes" id="UP000002608"/>
    </source>
</evidence>
<dbReference type="AlphaFoldDB" id="A8H657"/>
<dbReference type="InterPro" id="IPR023346">
    <property type="entry name" value="Lysozyme-like_dom_sf"/>
</dbReference>
<keyword evidence="5" id="KW-1185">Reference proteome</keyword>
<proteinExistence type="inferred from homology"/>
<sequence length="519" mass="58607">MNYYYKSLIAFSITSIVFSANANTESSFAELEQAKTRINQPFEEKVADFHQYVNQYLDEYEAWRSQYNEALDKQRTELIGQWGSGEVSDQTKSVEYTDNNTVKKVIDYENNTATISVLLDADAVTESTRTIVQQGLTVDGQVLNLTQASISLVQVNYSLQQEKQEKSFIIKQIELQMKELDIQADRLIQSETGIPESFIFERAHKQKQILLAEGKVRLKHITDLYDSKREELGIETVALMPMVSDSKPTTALQTEQTQVSDKQTTKQAELRNNATDKPTVTLATEQAPVVNKQTTSQVERHDKASFKEAQAFAEIVVPAAVIKPAAQKKIVSYTVKLPNKSLNLRANQYHPLATAESKKWGIDEAVIMAIMHSESSFRPDAKSHVPAFGLMQVVPVSAGHDVNKHIRNIDAPMKAEELYVPPLNVETGVAYLHILNDKYLKAIIDPQSRLYCMIAAYNTGAGNVARAFNENRTTNIRKAAEVINKMPPDQVYQHLLKQLPYDETKNYLKKVNQRIALYQ</sequence>
<dbReference type="SUPFAM" id="SSF53955">
    <property type="entry name" value="Lysozyme-like"/>
    <property type="match status" value="1"/>
</dbReference>
<dbReference type="PANTHER" id="PTHR37423">
    <property type="entry name" value="SOLUBLE LYTIC MUREIN TRANSGLYCOSYLASE-RELATED"/>
    <property type="match status" value="1"/>
</dbReference>
<dbReference type="KEGG" id="spl:Spea_2724"/>
<dbReference type="InterPro" id="IPR008258">
    <property type="entry name" value="Transglycosylase_SLT_dom_1"/>
</dbReference>
<dbReference type="CDD" id="cd16893">
    <property type="entry name" value="LT_MltC_MltE"/>
    <property type="match status" value="1"/>
</dbReference>
<dbReference type="Proteomes" id="UP000002608">
    <property type="component" value="Chromosome"/>
</dbReference>
<reference evidence="4 5" key="1">
    <citation type="submission" date="2007-10" db="EMBL/GenBank/DDBJ databases">
        <title>Complete sequence of Shewanella pealeana ATCC 700345.</title>
        <authorList>
            <consortium name="US DOE Joint Genome Institute"/>
            <person name="Copeland A."/>
            <person name="Lucas S."/>
            <person name="Lapidus A."/>
            <person name="Barry K."/>
            <person name="Glavina del Rio T."/>
            <person name="Dalin E."/>
            <person name="Tice H."/>
            <person name="Pitluck S."/>
            <person name="Chertkov O."/>
            <person name="Brettin T."/>
            <person name="Bruce D."/>
            <person name="Detter J.C."/>
            <person name="Han C."/>
            <person name="Schmutz J."/>
            <person name="Larimer F."/>
            <person name="Land M."/>
            <person name="Hauser L."/>
            <person name="Kyrpides N."/>
            <person name="Kim E."/>
            <person name="Zhao J.-S.Z."/>
            <person name="Manno D."/>
            <person name="Hawari J."/>
            <person name="Richardson P."/>
        </authorList>
    </citation>
    <scope>NUCLEOTIDE SEQUENCE [LARGE SCALE GENOMIC DNA]</scope>
    <source>
        <strain evidence="5">ATCC 700345 / ANG-SQ1</strain>
    </source>
</reference>
<dbReference type="InterPro" id="IPR000189">
    <property type="entry name" value="Transglyc_AS"/>
</dbReference>
<gene>
    <name evidence="4" type="ordered locus">Spea_2724</name>
</gene>
<dbReference type="OrthoDB" id="5620293at2"/>
<evidence type="ECO:0000313" key="4">
    <source>
        <dbReference type="EMBL" id="ABV88044.1"/>
    </source>
</evidence>
<dbReference type="Gene3D" id="1.10.530.10">
    <property type="match status" value="1"/>
</dbReference>
<comment type="similarity">
    <text evidence="1">Belongs to the transglycosylase Slt family.</text>
</comment>
<dbReference type="GO" id="GO:0008933">
    <property type="term" value="F:peptidoglycan lytic transglycosylase activity"/>
    <property type="evidence" value="ECO:0007669"/>
    <property type="project" value="InterPro"/>
</dbReference>
<dbReference type="STRING" id="398579.Spea_2724"/>
<dbReference type="GO" id="GO:0016020">
    <property type="term" value="C:membrane"/>
    <property type="evidence" value="ECO:0007669"/>
    <property type="project" value="InterPro"/>
</dbReference>
<feature type="chain" id="PRO_5002720721" evidence="2">
    <location>
        <begin position="23"/>
        <end position="519"/>
    </location>
</feature>
<dbReference type="GO" id="GO:0000270">
    <property type="term" value="P:peptidoglycan metabolic process"/>
    <property type="evidence" value="ECO:0007669"/>
    <property type="project" value="InterPro"/>
</dbReference>